<gene>
    <name evidence="2" type="ORF">PCOR1329_LOCUS52356</name>
</gene>
<keyword evidence="3" id="KW-1185">Reference proteome</keyword>
<sequence length="147" mass="16113">MVVERVWENPLSAVDRADIITLGARLSQIGAVMCVVMASILKFGMLSRIWRGMTAVEDTVMIEYSGRLLMLVSGIMLPMAQLSLFAMLLISLGTLALEELQADVLRSFNVDVQAQRGRRFFTSGLMALAVLLSVTPPQPEVDLFGPL</sequence>
<organism evidence="2 3">
    <name type="scientific">Prorocentrum cordatum</name>
    <dbReference type="NCBI Taxonomy" id="2364126"/>
    <lineage>
        <taxon>Eukaryota</taxon>
        <taxon>Sar</taxon>
        <taxon>Alveolata</taxon>
        <taxon>Dinophyceae</taxon>
        <taxon>Prorocentrales</taxon>
        <taxon>Prorocentraceae</taxon>
        <taxon>Prorocentrum</taxon>
    </lineage>
</organism>
<evidence type="ECO:0000313" key="3">
    <source>
        <dbReference type="Proteomes" id="UP001189429"/>
    </source>
</evidence>
<dbReference type="Proteomes" id="UP001189429">
    <property type="component" value="Unassembled WGS sequence"/>
</dbReference>
<name>A0ABN9UWE2_9DINO</name>
<evidence type="ECO:0008006" key="4">
    <source>
        <dbReference type="Google" id="ProtNLM"/>
    </source>
</evidence>
<keyword evidence="1" id="KW-0472">Membrane</keyword>
<proteinExistence type="predicted"/>
<accession>A0ABN9UWE2</accession>
<dbReference type="EMBL" id="CAUYUJ010016369">
    <property type="protein sequence ID" value="CAK0864463.1"/>
    <property type="molecule type" value="Genomic_DNA"/>
</dbReference>
<keyword evidence="1" id="KW-1133">Transmembrane helix</keyword>
<keyword evidence="1" id="KW-0812">Transmembrane</keyword>
<feature type="transmembrane region" description="Helical" evidence="1">
    <location>
        <begin position="70"/>
        <end position="97"/>
    </location>
</feature>
<evidence type="ECO:0000313" key="2">
    <source>
        <dbReference type="EMBL" id="CAK0864463.1"/>
    </source>
</evidence>
<evidence type="ECO:0000256" key="1">
    <source>
        <dbReference type="SAM" id="Phobius"/>
    </source>
</evidence>
<comment type="caution">
    <text evidence="2">The sequence shown here is derived from an EMBL/GenBank/DDBJ whole genome shotgun (WGS) entry which is preliminary data.</text>
</comment>
<reference evidence="2" key="1">
    <citation type="submission" date="2023-10" db="EMBL/GenBank/DDBJ databases">
        <authorList>
            <person name="Chen Y."/>
            <person name="Shah S."/>
            <person name="Dougan E. K."/>
            <person name="Thang M."/>
            <person name="Chan C."/>
        </authorList>
    </citation>
    <scope>NUCLEOTIDE SEQUENCE [LARGE SCALE GENOMIC DNA]</scope>
</reference>
<feature type="transmembrane region" description="Helical" evidence="1">
    <location>
        <begin position="29"/>
        <end position="50"/>
    </location>
</feature>
<protein>
    <recommendedName>
        <fullName evidence="4">Dolichol kinase</fullName>
    </recommendedName>
</protein>